<feature type="coiled-coil region" evidence="1">
    <location>
        <begin position="148"/>
        <end position="204"/>
    </location>
</feature>
<gene>
    <name evidence="3" type="ORF">ACFQNG_00515</name>
</gene>
<sequence length="245" mass="28884">MSKEHNKGKESEEEVILTLLNNTLENMKYLRESSNHVSPESFFPHLREVVDLIAKQPMALQVIKERQKKFYDIQSAVETSIFLDKKLKLPDSSDEEVVFIFGLLKYFTLVYNRYSIFDAIYPYREKTPEELEDEEKRIQQSIWETTQEEEEYDRLQKLRRKRMQEKNRKSSSTNFINEVLIPFIRMIERELMKAKLELETKRATGVHINIEGNVGDHTVIGNFENSKSTINSHNQSNSTDNPDES</sequence>
<accession>A0ABW2RF65</accession>
<evidence type="ECO:0000256" key="2">
    <source>
        <dbReference type="SAM" id="MobiDB-lite"/>
    </source>
</evidence>
<evidence type="ECO:0000313" key="3">
    <source>
        <dbReference type="EMBL" id="MFC7439653.1"/>
    </source>
</evidence>
<organism evidence="3 4">
    <name type="scientific">Laceyella putida</name>
    <dbReference type="NCBI Taxonomy" id="110101"/>
    <lineage>
        <taxon>Bacteria</taxon>
        <taxon>Bacillati</taxon>
        <taxon>Bacillota</taxon>
        <taxon>Bacilli</taxon>
        <taxon>Bacillales</taxon>
        <taxon>Thermoactinomycetaceae</taxon>
        <taxon>Laceyella</taxon>
    </lineage>
</organism>
<keyword evidence="1" id="KW-0175">Coiled coil</keyword>
<comment type="caution">
    <text evidence="3">The sequence shown here is derived from an EMBL/GenBank/DDBJ whole genome shotgun (WGS) entry which is preliminary data.</text>
</comment>
<dbReference type="RefSeq" id="WP_379862838.1">
    <property type="nucleotide sequence ID" value="NZ_JBHTBW010000003.1"/>
</dbReference>
<reference evidence="4" key="1">
    <citation type="journal article" date="2019" name="Int. J. Syst. Evol. Microbiol.">
        <title>The Global Catalogue of Microorganisms (GCM) 10K type strain sequencing project: providing services to taxonomists for standard genome sequencing and annotation.</title>
        <authorList>
            <consortium name="The Broad Institute Genomics Platform"/>
            <consortium name="The Broad Institute Genome Sequencing Center for Infectious Disease"/>
            <person name="Wu L."/>
            <person name="Ma J."/>
        </authorList>
    </citation>
    <scope>NUCLEOTIDE SEQUENCE [LARGE SCALE GENOMIC DNA]</scope>
    <source>
        <strain evidence="4">CGMCC 1.12942</strain>
    </source>
</reference>
<evidence type="ECO:0000313" key="4">
    <source>
        <dbReference type="Proteomes" id="UP001596500"/>
    </source>
</evidence>
<name>A0ABW2RF65_9BACL</name>
<dbReference type="Proteomes" id="UP001596500">
    <property type="component" value="Unassembled WGS sequence"/>
</dbReference>
<keyword evidence="4" id="KW-1185">Reference proteome</keyword>
<dbReference type="EMBL" id="JBHTBW010000003">
    <property type="protein sequence ID" value="MFC7439653.1"/>
    <property type="molecule type" value="Genomic_DNA"/>
</dbReference>
<evidence type="ECO:0000256" key="1">
    <source>
        <dbReference type="SAM" id="Coils"/>
    </source>
</evidence>
<feature type="region of interest" description="Disordered" evidence="2">
    <location>
        <begin position="221"/>
        <end position="245"/>
    </location>
</feature>
<proteinExistence type="predicted"/>
<protein>
    <submittedName>
        <fullName evidence="3">Uncharacterized protein</fullName>
    </submittedName>
</protein>
<feature type="compositionally biased region" description="Polar residues" evidence="2">
    <location>
        <begin position="223"/>
        <end position="245"/>
    </location>
</feature>